<dbReference type="Pfam" id="PF00060">
    <property type="entry name" value="Lig_chan"/>
    <property type="match status" value="1"/>
</dbReference>
<comment type="subcellular location">
    <subcellularLocation>
        <location evidence="1">Membrane</location>
        <topology evidence="1">Multi-pass membrane protein</topology>
    </subcellularLocation>
    <subcellularLocation>
        <location evidence="14">Postsynaptic cell membrane</location>
    </subcellularLocation>
</comment>
<evidence type="ECO:0000256" key="15">
    <source>
        <dbReference type="SAM" id="MobiDB-lite"/>
    </source>
</evidence>
<dbReference type="InterPro" id="IPR019594">
    <property type="entry name" value="Glu/Gly-bd"/>
</dbReference>
<feature type="region of interest" description="Disordered" evidence="15">
    <location>
        <begin position="613"/>
        <end position="647"/>
    </location>
</feature>
<dbReference type="Gene3D" id="3.40.50.2300">
    <property type="match status" value="2"/>
</dbReference>
<dbReference type="SMART" id="SM00079">
    <property type="entry name" value="PBPe"/>
    <property type="match status" value="1"/>
</dbReference>
<evidence type="ECO:0008006" key="21">
    <source>
        <dbReference type="Google" id="ProtNLM"/>
    </source>
</evidence>
<keyword evidence="4 16" id="KW-0812">Transmembrane</keyword>
<name>A0A9P0XKF0_PIEBR</name>
<feature type="domain" description="Ionotropic glutamate receptor C-terminal" evidence="17">
    <location>
        <begin position="256"/>
        <end position="565"/>
    </location>
</feature>
<dbReference type="EMBL" id="CALOZG010000087">
    <property type="protein sequence ID" value="CAH4038472.1"/>
    <property type="molecule type" value="Genomic_DNA"/>
</dbReference>
<feature type="domain" description="Ionotropic glutamate receptor L-glutamate and glycine-binding" evidence="18">
    <location>
        <begin position="266"/>
        <end position="329"/>
    </location>
</feature>
<keyword evidence="7" id="KW-0406">Ion transport</keyword>
<keyword evidence="20" id="KW-1185">Reference proteome</keyword>
<keyword evidence="13" id="KW-0407">Ion channel</keyword>
<dbReference type="PANTHER" id="PTHR18966">
    <property type="entry name" value="IONOTROPIC GLUTAMATE RECEPTOR"/>
    <property type="match status" value="1"/>
</dbReference>
<dbReference type="Gene3D" id="1.10.287.70">
    <property type="match status" value="1"/>
</dbReference>
<feature type="transmembrane region" description="Helical" evidence="16">
    <location>
        <begin position="383"/>
        <end position="401"/>
    </location>
</feature>
<evidence type="ECO:0000256" key="6">
    <source>
        <dbReference type="ARBA" id="ARBA00023018"/>
    </source>
</evidence>
<dbReference type="FunFam" id="3.40.190.10:FF:000210">
    <property type="entry name" value="Glutamate receptor ionotropic, kainate 1"/>
    <property type="match status" value="1"/>
</dbReference>
<organism evidence="19 20">
    <name type="scientific">Pieris brassicae</name>
    <name type="common">White butterfly</name>
    <name type="synonym">Large white butterfly</name>
    <dbReference type="NCBI Taxonomy" id="7116"/>
    <lineage>
        <taxon>Eukaryota</taxon>
        <taxon>Metazoa</taxon>
        <taxon>Ecdysozoa</taxon>
        <taxon>Arthropoda</taxon>
        <taxon>Hexapoda</taxon>
        <taxon>Insecta</taxon>
        <taxon>Pterygota</taxon>
        <taxon>Neoptera</taxon>
        <taxon>Endopterygota</taxon>
        <taxon>Lepidoptera</taxon>
        <taxon>Glossata</taxon>
        <taxon>Ditrysia</taxon>
        <taxon>Papilionoidea</taxon>
        <taxon>Pieridae</taxon>
        <taxon>Pierinae</taxon>
        <taxon>Pieris</taxon>
    </lineage>
</organism>
<keyword evidence="3" id="KW-0813">Transport</keyword>
<evidence type="ECO:0000256" key="4">
    <source>
        <dbReference type="ARBA" id="ARBA00022692"/>
    </source>
</evidence>
<comment type="similarity">
    <text evidence="2">Belongs to the glutamate-gated ion channel (TC 1.A.10.1) family.</text>
</comment>
<dbReference type="AlphaFoldDB" id="A0A9P0XKF0"/>
<keyword evidence="10" id="KW-0325">Glycoprotein</keyword>
<dbReference type="GO" id="GO:0015276">
    <property type="term" value="F:ligand-gated monoatomic ion channel activity"/>
    <property type="evidence" value="ECO:0007669"/>
    <property type="project" value="InterPro"/>
</dbReference>
<evidence type="ECO:0000256" key="1">
    <source>
        <dbReference type="ARBA" id="ARBA00004141"/>
    </source>
</evidence>
<evidence type="ECO:0000256" key="3">
    <source>
        <dbReference type="ARBA" id="ARBA00022448"/>
    </source>
</evidence>
<dbReference type="SUPFAM" id="SSF53850">
    <property type="entry name" value="Periplasmic binding protein-like II"/>
    <property type="match status" value="1"/>
</dbReference>
<evidence type="ECO:0000256" key="7">
    <source>
        <dbReference type="ARBA" id="ARBA00023065"/>
    </source>
</evidence>
<evidence type="ECO:0000256" key="2">
    <source>
        <dbReference type="ARBA" id="ARBA00008685"/>
    </source>
</evidence>
<dbReference type="SMART" id="SM00918">
    <property type="entry name" value="Lig_chan-Glu_bd"/>
    <property type="match status" value="1"/>
</dbReference>
<evidence type="ECO:0000256" key="10">
    <source>
        <dbReference type="ARBA" id="ARBA00023180"/>
    </source>
</evidence>
<keyword evidence="12" id="KW-1071">Ligand-gated ion channel</keyword>
<dbReference type="Gene3D" id="3.40.190.10">
    <property type="entry name" value="Periplasmic binding protein-like II"/>
    <property type="match status" value="1"/>
</dbReference>
<dbReference type="GO" id="GO:0045211">
    <property type="term" value="C:postsynaptic membrane"/>
    <property type="evidence" value="ECO:0007669"/>
    <property type="project" value="UniProtKB-SubCell"/>
</dbReference>
<accession>A0A9P0XKF0</accession>
<dbReference type="InterPro" id="IPR028082">
    <property type="entry name" value="Peripla_BP_I"/>
</dbReference>
<keyword evidence="6" id="KW-0770">Synapse</keyword>
<keyword evidence="11" id="KW-0628">Postsynaptic cell membrane</keyword>
<evidence type="ECO:0000256" key="14">
    <source>
        <dbReference type="ARBA" id="ARBA00034100"/>
    </source>
</evidence>
<evidence type="ECO:0000256" key="16">
    <source>
        <dbReference type="SAM" id="Phobius"/>
    </source>
</evidence>
<feature type="transmembrane region" description="Helical" evidence="16">
    <location>
        <begin position="464"/>
        <end position="482"/>
    </location>
</feature>
<reference evidence="19" key="1">
    <citation type="submission" date="2022-05" db="EMBL/GenBank/DDBJ databases">
        <authorList>
            <person name="Okamura Y."/>
        </authorList>
    </citation>
    <scope>NUCLEOTIDE SEQUENCE</scope>
</reference>
<evidence type="ECO:0000313" key="19">
    <source>
        <dbReference type="EMBL" id="CAH4038472.1"/>
    </source>
</evidence>
<dbReference type="Proteomes" id="UP001152562">
    <property type="component" value="Unassembled WGS sequence"/>
</dbReference>
<evidence type="ECO:0000313" key="20">
    <source>
        <dbReference type="Proteomes" id="UP001152562"/>
    </source>
</evidence>
<dbReference type="Pfam" id="PF10613">
    <property type="entry name" value="Lig_chan-Glu_bd"/>
    <property type="match status" value="1"/>
</dbReference>
<proteinExistence type="inferred from homology"/>
<gene>
    <name evidence="19" type="ORF">PIBRA_LOCUS14031</name>
</gene>
<evidence type="ECO:0000256" key="5">
    <source>
        <dbReference type="ARBA" id="ARBA00022989"/>
    </source>
</evidence>
<evidence type="ECO:0000256" key="8">
    <source>
        <dbReference type="ARBA" id="ARBA00023136"/>
    </source>
</evidence>
<comment type="caution">
    <text evidence="19">The sequence shown here is derived from an EMBL/GenBank/DDBJ whole genome shotgun (WGS) entry which is preliminary data.</text>
</comment>
<evidence type="ECO:0000256" key="9">
    <source>
        <dbReference type="ARBA" id="ARBA00023170"/>
    </source>
</evidence>
<protein>
    <recommendedName>
        <fullName evidence="21">Ionotropic glutamate receptor L-glutamate and glycine-binding domain-containing protein</fullName>
    </recommendedName>
</protein>
<sequence>MQPGSAPFRIIQVRRIARAEEVIDYLLELEAGDRRSSEKRFAKKYVVLDSSTDIAKETIIQHVRCLKLGRGAYHYLLSGSAMDEHWSEIFYGFENLDITGFRVIDYSKKNVQDFLENWKWKSHISSKAAMMFDSVNLIFEAILRLVRKKPEFLRASARRSIPPNSTKINDCNIEERGITPFEFGAKLAKTIRRTEIDGLTGFIKFDEDGHRSNFTLRIVEMTAGSKSETVGTWYDDKGLTKPNEIGWVVPSELTKTYIIISVQEQPYIMPLVDKRSKKKWKGFSVDLAEMIMKKLGLKYEHRLVKDGKFGEENQEVAGGWDGIIGELIRKEADLSISSLTVSVQREELIEFSRTFLSFETVTEDVPLRLDSIFSFFQPLSKEIWYSIFGSMLAVSFSLYIVSKCSSSEYELCIKPNEDTQSAGVKTVQAKVVNTFTLWNAIWFSLGSFMQQTSGYRPRSLSGRIVSGVWWFLALFVMIIYTANLTTHLTISQLNPPLYTVHQLHKCPAETNKPCDMMISIMETGLKDFAVAFPKGSPLREGVNLALLKLRNDGDLYRLIRKWFLPLSCSNQHHGKEMSLSQIAGLFYILLGGLGLGLIIGFIEYISYRRKNKRQPINASPPGTPVRTPNSPVMRSIMKPSTHRSQNERDAIDWNAANYAVYGSPSNHECQDETSTHGTFRQV</sequence>
<evidence type="ECO:0000256" key="13">
    <source>
        <dbReference type="ARBA" id="ARBA00023303"/>
    </source>
</evidence>
<dbReference type="InterPro" id="IPR001828">
    <property type="entry name" value="ANF_lig-bd_rcpt"/>
</dbReference>
<dbReference type="Pfam" id="PF01094">
    <property type="entry name" value="ANF_receptor"/>
    <property type="match status" value="1"/>
</dbReference>
<evidence type="ECO:0000259" key="17">
    <source>
        <dbReference type="SMART" id="SM00079"/>
    </source>
</evidence>
<evidence type="ECO:0000256" key="11">
    <source>
        <dbReference type="ARBA" id="ARBA00023257"/>
    </source>
</evidence>
<dbReference type="InterPro" id="IPR001320">
    <property type="entry name" value="Iontro_rcpt_C"/>
</dbReference>
<evidence type="ECO:0000259" key="18">
    <source>
        <dbReference type="SMART" id="SM00918"/>
    </source>
</evidence>
<feature type="transmembrane region" description="Helical" evidence="16">
    <location>
        <begin position="585"/>
        <end position="605"/>
    </location>
</feature>
<dbReference type="SUPFAM" id="SSF53822">
    <property type="entry name" value="Periplasmic binding protein-like I"/>
    <property type="match status" value="1"/>
</dbReference>
<keyword evidence="5 16" id="KW-1133">Transmembrane helix</keyword>
<dbReference type="InterPro" id="IPR015683">
    <property type="entry name" value="Ionotropic_Glu_rcpt"/>
</dbReference>
<evidence type="ECO:0000256" key="12">
    <source>
        <dbReference type="ARBA" id="ARBA00023286"/>
    </source>
</evidence>
<keyword evidence="9" id="KW-0675">Receptor</keyword>
<keyword evidence="8 16" id="KW-0472">Membrane</keyword>